<dbReference type="Proteomes" id="UP000076842">
    <property type="component" value="Unassembled WGS sequence"/>
</dbReference>
<feature type="region of interest" description="Disordered" evidence="9">
    <location>
        <begin position="93"/>
        <end position="113"/>
    </location>
</feature>
<feature type="domain" description="RING-type" evidence="10">
    <location>
        <begin position="48"/>
        <end position="90"/>
    </location>
</feature>
<feature type="non-terminal residue" evidence="11">
    <location>
        <position position="125"/>
    </location>
</feature>
<gene>
    <name evidence="11" type="ORF">CALCODRAFT_409934</name>
</gene>
<evidence type="ECO:0000313" key="12">
    <source>
        <dbReference type="Proteomes" id="UP000076842"/>
    </source>
</evidence>
<keyword evidence="12" id="KW-1185">Reference proteome</keyword>
<evidence type="ECO:0000259" key="10">
    <source>
        <dbReference type="PROSITE" id="PS50089"/>
    </source>
</evidence>
<dbReference type="InParanoid" id="A0A165DVA1"/>
<sequence>DNDMSYEALLRLSDRIGTHPRGASPETIGRLRSHLYREEPEAAENRNCSICLEEYNPDDLVTHLESCPHWFHKSCIETWLSRARTCPCCRATVGGHSHGSSSHAAGPSDPRGGGSFFAMLGRYPP</sequence>
<feature type="non-terminal residue" evidence="11">
    <location>
        <position position="1"/>
    </location>
</feature>
<dbReference type="SMART" id="SM00184">
    <property type="entry name" value="RING"/>
    <property type="match status" value="1"/>
</dbReference>
<dbReference type="GO" id="GO:0061630">
    <property type="term" value="F:ubiquitin protein ligase activity"/>
    <property type="evidence" value="ECO:0007669"/>
    <property type="project" value="UniProtKB-EC"/>
</dbReference>
<dbReference type="PROSITE" id="PS50089">
    <property type="entry name" value="ZF_RING_2"/>
    <property type="match status" value="1"/>
</dbReference>
<proteinExistence type="predicted"/>
<protein>
    <recommendedName>
        <fullName evidence="2">RING-type E3 ubiquitin transferase</fullName>
        <ecNumber evidence="2">2.3.2.27</ecNumber>
    </recommendedName>
</protein>
<dbReference type="AlphaFoldDB" id="A0A165DVA1"/>
<dbReference type="STRING" id="1353952.A0A165DVA1"/>
<dbReference type="InterPro" id="IPR001841">
    <property type="entry name" value="Znf_RING"/>
</dbReference>
<name>A0A165DVA1_9BASI</name>
<dbReference type="GO" id="GO:0008270">
    <property type="term" value="F:zinc ion binding"/>
    <property type="evidence" value="ECO:0007669"/>
    <property type="project" value="UniProtKB-KW"/>
</dbReference>
<organism evidence="11 12">
    <name type="scientific">Calocera cornea HHB12733</name>
    <dbReference type="NCBI Taxonomy" id="1353952"/>
    <lineage>
        <taxon>Eukaryota</taxon>
        <taxon>Fungi</taxon>
        <taxon>Dikarya</taxon>
        <taxon>Basidiomycota</taxon>
        <taxon>Agaricomycotina</taxon>
        <taxon>Dacrymycetes</taxon>
        <taxon>Dacrymycetales</taxon>
        <taxon>Dacrymycetaceae</taxon>
        <taxon>Calocera</taxon>
    </lineage>
</organism>
<evidence type="ECO:0000256" key="4">
    <source>
        <dbReference type="ARBA" id="ARBA00022723"/>
    </source>
</evidence>
<evidence type="ECO:0000256" key="9">
    <source>
        <dbReference type="SAM" id="MobiDB-lite"/>
    </source>
</evidence>
<dbReference type="SUPFAM" id="SSF57850">
    <property type="entry name" value="RING/U-box"/>
    <property type="match status" value="1"/>
</dbReference>
<dbReference type="EC" id="2.3.2.27" evidence="2"/>
<dbReference type="InterPro" id="IPR013083">
    <property type="entry name" value="Znf_RING/FYVE/PHD"/>
</dbReference>
<evidence type="ECO:0000256" key="1">
    <source>
        <dbReference type="ARBA" id="ARBA00000900"/>
    </source>
</evidence>
<dbReference type="OrthoDB" id="8062037at2759"/>
<dbReference type="PANTHER" id="PTHR22937:SF65">
    <property type="entry name" value="E3 UBIQUITIN-PROTEIN LIGASE ARK2C"/>
    <property type="match status" value="1"/>
</dbReference>
<evidence type="ECO:0000313" key="11">
    <source>
        <dbReference type="EMBL" id="KZT53613.1"/>
    </source>
</evidence>
<keyword evidence="5 8" id="KW-0863">Zinc-finger</keyword>
<keyword evidence="6" id="KW-0833">Ubl conjugation pathway</keyword>
<accession>A0A165DVA1</accession>
<dbReference type="InterPro" id="IPR045191">
    <property type="entry name" value="MBR1/2-like"/>
</dbReference>
<reference evidence="11 12" key="1">
    <citation type="journal article" date="2016" name="Mol. Biol. Evol.">
        <title>Comparative Genomics of Early-Diverging Mushroom-Forming Fungi Provides Insights into the Origins of Lignocellulose Decay Capabilities.</title>
        <authorList>
            <person name="Nagy L.G."/>
            <person name="Riley R."/>
            <person name="Tritt A."/>
            <person name="Adam C."/>
            <person name="Daum C."/>
            <person name="Floudas D."/>
            <person name="Sun H."/>
            <person name="Yadav J.S."/>
            <person name="Pangilinan J."/>
            <person name="Larsson K.H."/>
            <person name="Matsuura K."/>
            <person name="Barry K."/>
            <person name="Labutti K."/>
            <person name="Kuo R."/>
            <person name="Ohm R.A."/>
            <person name="Bhattacharya S.S."/>
            <person name="Shirouzu T."/>
            <person name="Yoshinaga Y."/>
            <person name="Martin F.M."/>
            <person name="Grigoriev I.V."/>
            <person name="Hibbett D.S."/>
        </authorList>
    </citation>
    <scope>NUCLEOTIDE SEQUENCE [LARGE SCALE GENOMIC DNA]</scope>
    <source>
        <strain evidence="11 12">HHB12733</strain>
    </source>
</reference>
<comment type="catalytic activity">
    <reaction evidence="1">
        <text>S-ubiquitinyl-[E2 ubiquitin-conjugating enzyme]-L-cysteine + [acceptor protein]-L-lysine = [E2 ubiquitin-conjugating enzyme]-L-cysteine + N(6)-ubiquitinyl-[acceptor protein]-L-lysine.</text>
        <dbReference type="EC" id="2.3.2.27"/>
    </reaction>
</comment>
<keyword evidence="4" id="KW-0479">Metal-binding</keyword>
<evidence type="ECO:0000256" key="3">
    <source>
        <dbReference type="ARBA" id="ARBA00022679"/>
    </source>
</evidence>
<evidence type="ECO:0000256" key="8">
    <source>
        <dbReference type="PROSITE-ProRule" id="PRU00175"/>
    </source>
</evidence>
<dbReference type="Gene3D" id="3.30.40.10">
    <property type="entry name" value="Zinc/RING finger domain, C3HC4 (zinc finger)"/>
    <property type="match status" value="1"/>
</dbReference>
<keyword evidence="3" id="KW-0808">Transferase</keyword>
<keyword evidence="7" id="KW-0862">Zinc</keyword>
<evidence type="ECO:0000256" key="2">
    <source>
        <dbReference type="ARBA" id="ARBA00012483"/>
    </source>
</evidence>
<feature type="compositionally biased region" description="Low complexity" evidence="9">
    <location>
        <begin position="94"/>
        <end position="106"/>
    </location>
</feature>
<evidence type="ECO:0000256" key="7">
    <source>
        <dbReference type="ARBA" id="ARBA00022833"/>
    </source>
</evidence>
<dbReference type="Pfam" id="PF13639">
    <property type="entry name" value="zf-RING_2"/>
    <property type="match status" value="1"/>
</dbReference>
<evidence type="ECO:0000256" key="5">
    <source>
        <dbReference type="ARBA" id="ARBA00022771"/>
    </source>
</evidence>
<dbReference type="GO" id="GO:0005634">
    <property type="term" value="C:nucleus"/>
    <property type="evidence" value="ECO:0007669"/>
    <property type="project" value="TreeGrafter"/>
</dbReference>
<evidence type="ECO:0000256" key="6">
    <source>
        <dbReference type="ARBA" id="ARBA00022786"/>
    </source>
</evidence>
<dbReference type="PANTHER" id="PTHR22937">
    <property type="entry name" value="E3 UBIQUITIN-PROTEIN LIGASE RNF165"/>
    <property type="match status" value="1"/>
</dbReference>
<dbReference type="EMBL" id="KV424033">
    <property type="protein sequence ID" value="KZT53613.1"/>
    <property type="molecule type" value="Genomic_DNA"/>
</dbReference>